<evidence type="ECO:0000313" key="3">
    <source>
        <dbReference type="Proteomes" id="UP000001318"/>
    </source>
</evidence>
<evidence type="ECO:0000313" key="2">
    <source>
        <dbReference type="EMBL" id="CAQ03363.1"/>
    </source>
</evidence>
<evidence type="ECO:0000313" key="1">
    <source>
        <dbReference type="EMBL" id="CAQ03251.1"/>
    </source>
</evidence>
<dbReference type="HOGENOM" id="CLU_2218408_0_0_11"/>
<dbReference type="GeneID" id="29472899"/>
<keyword evidence="3" id="KW-1185">Reference proteome</keyword>
<protein>
    <submittedName>
        <fullName evidence="1">Uncharacterized protein</fullName>
    </submittedName>
</protein>
<keyword evidence="1" id="KW-0614">Plasmid</keyword>
<dbReference type="KEGG" id="cms:pCSL0004"/>
<dbReference type="KEGG" id="cms:pCSL0121"/>
<dbReference type="EMBL" id="AM849036">
    <property type="protein sequence ID" value="CAQ03251.1"/>
    <property type="molecule type" value="Genomic_DNA"/>
</dbReference>
<sequence length="106" mass="11477">MTMRISVDLENMTYGELIEFALAARASGVDPATPVTQVPAAQDEDLIVRFEIEVDSLTGEDFIEISPTDARHYAGIIDSVLDNDGDARAEQGALTNLRDVLQGRPA</sequence>
<dbReference type="Proteomes" id="UP000001318">
    <property type="component" value="Plasmid pCSL1"/>
</dbReference>
<dbReference type="EMBL" id="AM849036">
    <property type="protein sequence ID" value="CAQ03363.1"/>
    <property type="molecule type" value="Genomic_DNA"/>
</dbReference>
<geneLocation type="plasmid" evidence="1 3">
    <name>pCSL1</name>
</geneLocation>
<proteinExistence type="predicted"/>
<reference evidence="1 3" key="1">
    <citation type="journal article" date="2008" name="J. Bacteriol.">
        <title>Genome of the actinomycete plant pathogen Clavibacter michiganensis subsp. sepedonicus suggests recent niche adaptation.</title>
        <authorList>
            <person name="Bentley S.D."/>
            <person name="Corton C."/>
            <person name="Brown S.E."/>
            <person name="Barron A."/>
            <person name="Clark L."/>
            <person name="Doggett J."/>
            <person name="Harris B."/>
            <person name="Ormond D."/>
            <person name="Quail M.A."/>
            <person name="May G."/>
            <person name="Francis D."/>
            <person name="Knudson D."/>
            <person name="Parkhill J."/>
            <person name="Ishimaru C.A."/>
        </authorList>
    </citation>
    <scope>NUCLEOTIDE SEQUENCE [LARGE SCALE GENOMIC DNA]</scope>
    <source>
        <strain evidence="3">ATCC 33113 / DSM 20744 / JCM 9667 / LMG 2889 / ICMP 2535 / C-1</strain>
        <strain evidence="1">ATCC33113</strain>
        <plasmid evidence="1 3">pCSL1</plasmid>
    </source>
</reference>
<dbReference type="RefSeq" id="WP_012300319.1">
    <property type="nucleotide sequence ID" value="NC_010408.1"/>
</dbReference>
<gene>
    <name evidence="1" type="ordered locus">pCSL0004</name>
    <name evidence="2" type="ordered locus">pCSL0121</name>
</gene>
<accession>B0RJ61</accession>
<dbReference type="OrthoDB" id="3210770at2"/>
<name>B0RJ61_CLASE</name>
<dbReference type="AlphaFoldDB" id="B0RJ61"/>
<organism evidence="1 3">
    <name type="scientific">Clavibacter sepedonicus</name>
    <name type="common">Clavibacter michiganensis subsp. sepedonicus</name>
    <dbReference type="NCBI Taxonomy" id="31964"/>
    <lineage>
        <taxon>Bacteria</taxon>
        <taxon>Bacillati</taxon>
        <taxon>Actinomycetota</taxon>
        <taxon>Actinomycetes</taxon>
        <taxon>Micrococcales</taxon>
        <taxon>Microbacteriaceae</taxon>
        <taxon>Clavibacter</taxon>
    </lineage>
</organism>